<keyword evidence="5" id="KW-1185">Reference proteome</keyword>
<dbReference type="EMBL" id="CP067140">
    <property type="protein sequence ID" value="WCR04385.1"/>
    <property type="molecule type" value="Genomic_DNA"/>
</dbReference>
<organism evidence="2 4">
    <name type="scientific">Paracoccus saliphilus</name>
    <dbReference type="NCBI Taxonomy" id="405559"/>
    <lineage>
        <taxon>Bacteria</taxon>
        <taxon>Pseudomonadati</taxon>
        <taxon>Pseudomonadota</taxon>
        <taxon>Alphaproteobacteria</taxon>
        <taxon>Rhodobacterales</taxon>
        <taxon>Paracoccaceae</taxon>
        <taxon>Paracoccus</taxon>
    </lineage>
</organism>
<name>A0AA45W6J1_9RHOB</name>
<evidence type="ECO:0000313" key="2">
    <source>
        <dbReference type="EMBL" id="SIT02067.1"/>
    </source>
</evidence>
<protein>
    <submittedName>
        <fullName evidence="2">Antitoxin Phd_YefM, type II toxin-antitoxin system</fullName>
    </submittedName>
    <submittedName>
        <fullName evidence="3">Type II toxin-antitoxin system Phd/YefM family antitoxin</fullName>
    </submittedName>
</protein>
<dbReference type="AlphaFoldDB" id="A0AA45W6J1"/>
<evidence type="ECO:0000313" key="3">
    <source>
        <dbReference type="EMBL" id="WCR04385.1"/>
    </source>
</evidence>
<proteinExistence type="inferred from homology"/>
<evidence type="ECO:0000313" key="4">
    <source>
        <dbReference type="Proteomes" id="UP000186216"/>
    </source>
</evidence>
<dbReference type="InterPro" id="IPR036165">
    <property type="entry name" value="YefM-like_sf"/>
</dbReference>
<gene>
    <name evidence="3" type="ORF">JHX88_06550</name>
    <name evidence="2" type="ORF">SAMN05421772_112137</name>
</gene>
<evidence type="ECO:0000256" key="1">
    <source>
        <dbReference type="ARBA" id="ARBA00009981"/>
    </source>
</evidence>
<dbReference type="EMBL" id="FTOU01000012">
    <property type="protein sequence ID" value="SIT02067.1"/>
    <property type="molecule type" value="Genomic_DNA"/>
</dbReference>
<dbReference type="Proteomes" id="UP000186216">
    <property type="component" value="Unassembled WGS sequence"/>
</dbReference>
<accession>A0AA45W6J1</accession>
<comment type="similarity">
    <text evidence="1">Belongs to the phD/YefM antitoxin family.</text>
</comment>
<dbReference type="Proteomes" id="UP001215549">
    <property type="component" value="Chromosome"/>
</dbReference>
<reference evidence="2 4" key="1">
    <citation type="submission" date="2017-01" db="EMBL/GenBank/DDBJ databases">
        <authorList>
            <person name="Varghese N."/>
            <person name="Submissions S."/>
        </authorList>
    </citation>
    <scope>NUCLEOTIDE SEQUENCE [LARGE SCALE GENOMIC DNA]</scope>
    <source>
        <strain evidence="2 4">DSM 18447</strain>
    </source>
</reference>
<dbReference type="SUPFAM" id="SSF143120">
    <property type="entry name" value="YefM-like"/>
    <property type="match status" value="1"/>
</dbReference>
<reference evidence="3 5" key="2">
    <citation type="submission" date="2021-01" db="EMBL/GenBank/DDBJ databases">
        <title>Biogeographic distribution of Paracoccus.</title>
        <authorList>
            <person name="Hollensteiner J."/>
            <person name="Leineberger J."/>
            <person name="Brinkhoff T."/>
            <person name="Daniel R."/>
        </authorList>
    </citation>
    <scope>NUCLEOTIDE SEQUENCE [LARGE SCALE GENOMIC DNA]</scope>
    <source>
        <strain evidence="3 5">DSM 18447</strain>
    </source>
</reference>
<evidence type="ECO:0000313" key="5">
    <source>
        <dbReference type="Proteomes" id="UP001215549"/>
    </source>
</evidence>
<dbReference type="RefSeq" id="WP_141225880.1">
    <property type="nucleotide sequence ID" value="NZ_CP067140.1"/>
</dbReference>
<sequence>MRSFSMIEFANRSEKVLDAADEAPVAIQHGGEPRFVLMSVARFEHLVKIQDMRRHEED</sequence>